<dbReference type="InterPro" id="IPR036411">
    <property type="entry name" value="TorD-like_sf"/>
</dbReference>
<sequence>MNQEYAAISRIASSTLYSEASDGFIQTLIENEIATSWPKLTQSPKRQQGLDLLACYLNEYTIESNLPLTVEFNRLFIGPETMPAAPWGSVYLFKDQLLNGDSTVALKAFFKRNNIDFKLNENQPVDHLGLIFAAMELLLNTPDSKDGENQLRILIGEHMCPWVYRVFELIFEHANSDYYRGFSLLIEDFVDTLINELNIIPSQRPIYR</sequence>
<dbReference type="PANTHER" id="PTHR34227:SF13">
    <property type="entry name" value="TAT PROOFREADING CHAPERONE DMSD-RELATED"/>
    <property type="match status" value="1"/>
</dbReference>
<dbReference type="RefSeq" id="WP_142873543.1">
    <property type="nucleotide sequence ID" value="NZ_CP045503.2"/>
</dbReference>
<accession>A0ABX6VDU4</accession>
<dbReference type="Proteomes" id="UP000316416">
    <property type="component" value="Chromosome"/>
</dbReference>
<name>A0ABX6VDU4_9GAMM</name>
<evidence type="ECO:0000256" key="1">
    <source>
        <dbReference type="ARBA" id="ARBA00023186"/>
    </source>
</evidence>
<evidence type="ECO:0000313" key="2">
    <source>
        <dbReference type="EMBL" id="QPG59985.1"/>
    </source>
</evidence>
<gene>
    <name evidence="2" type="ORF">FM038_023465</name>
</gene>
<protein>
    <submittedName>
        <fullName evidence="2">Molecular chaperone TorD family protein</fullName>
    </submittedName>
</protein>
<reference evidence="2" key="1">
    <citation type="submission" date="2021-07" db="EMBL/GenBank/DDBJ databases">
        <title>Shewanella sp. YLB-07 whole genome sequence.</title>
        <authorList>
            <person name="Yu L."/>
        </authorList>
    </citation>
    <scope>NUCLEOTIDE SEQUENCE</scope>
    <source>
        <strain evidence="2">YLB-08</strain>
    </source>
</reference>
<dbReference type="Pfam" id="PF02613">
    <property type="entry name" value="Nitrate_red_del"/>
    <property type="match status" value="1"/>
</dbReference>
<dbReference type="InterPro" id="IPR020945">
    <property type="entry name" value="DMSO/NO3_reduct_chaperone"/>
</dbReference>
<dbReference type="PANTHER" id="PTHR34227">
    <property type="entry name" value="CHAPERONE PROTEIN YCDY"/>
    <property type="match status" value="1"/>
</dbReference>
<keyword evidence="3" id="KW-1185">Reference proteome</keyword>
<proteinExistence type="predicted"/>
<dbReference type="SUPFAM" id="SSF89155">
    <property type="entry name" value="TorD-like"/>
    <property type="match status" value="1"/>
</dbReference>
<dbReference type="Gene3D" id="1.10.3480.10">
    <property type="entry name" value="TorD-like"/>
    <property type="match status" value="1"/>
</dbReference>
<evidence type="ECO:0000313" key="3">
    <source>
        <dbReference type="Proteomes" id="UP000316416"/>
    </source>
</evidence>
<organism evidence="2 3">
    <name type="scientific">Shewanella eurypsychrophilus</name>
    <dbReference type="NCBI Taxonomy" id="2593656"/>
    <lineage>
        <taxon>Bacteria</taxon>
        <taxon>Pseudomonadati</taxon>
        <taxon>Pseudomonadota</taxon>
        <taxon>Gammaproteobacteria</taxon>
        <taxon>Alteromonadales</taxon>
        <taxon>Shewanellaceae</taxon>
        <taxon>Shewanella</taxon>
    </lineage>
</organism>
<keyword evidence="1" id="KW-0143">Chaperone</keyword>
<dbReference type="EMBL" id="CP045503">
    <property type="protein sequence ID" value="QPG59985.1"/>
    <property type="molecule type" value="Genomic_DNA"/>
</dbReference>
<dbReference type="InterPro" id="IPR050289">
    <property type="entry name" value="TorD/DmsD_chaperones"/>
</dbReference>